<proteinExistence type="predicted"/>
<dbReference type="EMBL" id="VIEB01000309">
    <property type="protein sequence ID" value="TQD95586.1"/>
    <property type="molecule type" value="Genomic_DNA"/>
</dbReference>
<feature type="compositionally biased region" description="Basic residues" evidence="1">
    <location>
        <begin position="1"/>
        <end position="14"/>
    </location>
</feature>
<evidence type="ECO:0000313" key="3">
    <source>
        <dbReference type="Proteomes" id="UP000315295"/>
    </source>
</evidence>
<feature type="region of interest" description="Disordered" evidence="1">
    <location>
        <begin position="1"/>
        <end position="30"/>
    </location>
</feature>
<reference evidence="2 3" key="1">
    <citation type="journal article" date="2019" name="G3 (Bethesda)">
        <title>Sequencing of a Wild Apple (Malus baccata) Genome Unravels the Differences Between Cultivated and Wild Apple Species Regarding Disease Resistance and Cold Tolerance.</title>
        <authorList>
            <person name="Chen X."/>
        </authorList>
    </citation>
    <scope>NUCLEOTIDE SEQUENCE [LARGE SCALE GENOMIC DNA]</scope>
    <source>
        <strain evidence="3">cv. Shandingzi</strain>
        <tissue evidence="2">Leaves</tissue>
    </source>
</reference>
<dbReference type="Proteomes" id="UP000315295">
    <property type="component" value="Unassembled WGS sequence"/>
</dbReference>
<evidence type="ECO:0000313" key="2">
    <source>
        <dbReference type="EMBL" id="TQD95586.1"/>
    </source>
</evidence>
<keyword evidence="3" id="KW-1185">Reference proteome</keyword>
<dbReference type="AlphaFoldDB" id="A0A540MA37"/>
<gene>
    <name evidence="2" type="ORF">C1H46_018734</name>
</gene>
<organism evidence="2 3">
    <name type="scientific">Malus baccata</name>
    <name type="common">Siberian crab apple</name>
    <name type="synonym">Pyrus baccata</name>
    <dbReference type="NCBI Taxonomy" id="106549"/>
    <lineage>
        <taxon>Eukaryota</taxon>
        <taxon>Viridiplantae</taxon>
        <taxon>Streptophyta</taxon>
        <taxon>Embryophyta</taxon>
        <taxon>Tracheophyta</taxon>
        <taxon>Spermatophyta</taxon>
        <taxon>Magnoliopsida</taxon>
        <taxon>eudicotyledons</taxon>
        <taxon>Gunneridae</taxon>
        <taxon>Pentapetalae</taxon>
        <taxon>rosids</taxon>
        <taxon>fabids</taxon>
        <taxon>Rosales</taxon>
        <taxon>Rosaceae</taxon>
        <taxon>Amygdaloideae</taxon>
        <taxon>Maleae</taxon>
        <taxon>Malus</taxon>
    </lineage>
</organism>
<name>A0A540MA37_MALBA</name>
<accession>A0A540MA37</accession>
<sequence length="51" mass="5780">MGKRKKKKKKKKKKSVGELTSRKTSACSAAGEDDVVRYTPYVVYLPSYLKV</sequence>
<evidence type="ECO:0000256" key="1">
    <source>
        <dbReference type="SAM" id="MobiDB-lite"/>
    </source>
</evidence>
<comment type="caution">
    <text evidence="2">The sequence shown here is derived from an EMBL/GenBank/DDBJ whole genome shotgun (WGS) entry which is preliminary data.</text>
</comment>
<protein>
    <submittedName>
        <fullName evidence="2">Uncharacterized protein</fullName>
    </submittedName>
</protein>